<name>A0A841Q2J7_9BACI</name>
<sequence>MKSNVIVKLGIVFGILSFPTLFRKPSGKLWVPFFLLNGAINHVFDKILVTRKKVKYPVRFLPNIFKINVVYDYLVCPYLSVWFCQSTYHSKLPGIITKLILFGLPQGAYEIWLERKTKTLQFRKNWRWMYSLFLVFIVKILSRGLLELFKISKLDKENLKNE</sequence>
<evidence type="ECO:0000256" key="1">
    <source>
        <dbReference type="SAM" id="Phobius"/>
    </source>
</evidence>
<protein>
    <submittedName>
        <fullName evidence="2">Uncharacterized protein</fullName>
    </submittedName>
</protein>
<proteinExistence type="predicted"/>
<gene>
    <name evidence="2" type="ORF">HNQ94_001131</name>
</gene>
<evidence type="ECO:0000313" key="3">
    <source>
        <dbReference type="Proteomes" id="UP000581688"/>
    </source>
</evidence>
<dbReference type="AlphaFoldDB" id="A0A841Q2J7"/>
<evidence type="ECO:0000313" key="2">
    <source>
        <dbReference type="EMBL" id="MBB6452685.1"/>
    </source>
</evidence>
<keyword evidence="1" id="KW-0472">Membrane</keyword>
<dbReference type="InterPro" id="IPR048147">
    <property type="entry name" value="CBO0543-like"/>
</dbReference>
<dbReference type="RefSeq" id="WP_174495252.1">
    <property type="nucleotide sequence ID" value="NZ_CADDWK010000003.1"/>
</dbReference>
<dbReference type="NCBIfam" id="NF041644">
    <property type="entry name" value="CBO0543_fam"/>
    <property type="match status" value="1"/>
</dbReference>
<comment type="caution">
    <text evidence="2">The sequence shown here is derived from an EMBL/GenBank/DDBJ whole genome shotgun (WGS) entry which is preliminary data.</text>
</comment>
<dbReference type="EMBL" id="JACHGH010000003">
    <property type="protein sequence ID" value="MBB6452685.1"/>
    <property type="molecule type" value="Genomic_DNA"/>
</dbReference>
<accession>A0A841Q2J7</accession>
<feature type="transmembrane region" description="Helical" evidence="1">
    <location>
        <begin position="128"/>
        <end position="146"/>
    </location>
</feature>
<feature type="transmembrane region" description="Helical" evidence="1">
    <location>
        <begin position="5"/>
        <end position="23"/>
    </location>
</feature>
<feature type="transmembrane region" description="Helical" evidence="1">
    <location>
        <begin position="29"/>
        <end position="49"/>
    </location>
</feature>
<reference evidence="2 3" key="1">
    <citation type="submission" date="2020-08" db="EMBL/GenBank/DDBJ databases">
        <title>Genomic Encyclopedia of Type Strains, Phase IV (KMG-IV): sequencing the most valuable type-strain genomes for metagenomic binning, comparative biology and taxonomic classification.</title>
        <authorList>
            <person name="Goeker M."/>
        </authorList>
    </citation>
    <scope>NUCLEOTIDE SEQUENCE [LARGE SCALE GENOMIC DNA]</scope>
    <source>
        <strain evidence="2 3">DSM 19612</strain>
    </source>
</reference>
<keyword evidence="1" id="KW-1133">Transmembrane helix</keyword>
<keyword evidence="1" id="KW-0812">Transmembrane</keyword>
<keyword evidence="3" id="KW-1185">Reference proteome</keyword>
<organism evidence="2 3">
    <name type="scientific">Salirhabdus euzebyi</name>
    <dbReference type="NCBI Taxonomy" id="394506"/>
    <lineage>
        <taxon>Bacteria</taxon>
        <taxon>Bacillati</taxon>
        <taxon>Bacillota</taxon>
        <taxon>Bacilli</taxon>
        <taxon>Bacillales</taxon>
        <taxon>Bacillaceae</taxon>
        <taxon>Salirhabdus</taxon>
    </lineage>
</organism>
<dbReference type="Proteomes" id="UP000581688">
    <property type="component" value="Unassembled WGS sequence"/>
</dbReference>